<keyword evidence="1" id="KW-0472">Membrane</keyword>
<dbReference type="EMBL" id="MYFO01000005">
    <property type="protein sequence ID" value="TFE90176.1"/>
    <property type="molecule type" value="Genomic_DNA"/>
</dbReference>
<dbReference type="OrthoDB" id="2858410at2"/>
<keyword evidence="3" id="KW-1185">Reference proteome</keyword>
<dbReference type="Proteomes" id="UP000298246">
    <property type="component" value="Unassembled WGS sequence"/>
</dbReference>
<keyword evidence="1" id="KW-0812">Transmembrane</keyword>
<feature type="transmembrane region" description="Helical" evidence="1">
    <location>
        <begin position="7"/>
        <end position="27"/>
    </location>
</feature>
<dbReference type="RefSeq" id="WP_134750673.1">
    <property type="nucleotide sequence ID" value="NZ_MYFO02000001.1"/>
</dbReference>
<dbReference type="AlphaFoldDB" id="A0A4Y8Q765"/>
<comment type="caution">
    <text evidence="2">The sequence shown here is derived from an EMBL/GenBank/DDBJ whole genome shotgun (WGS) entry which is preliminary data.</text>
</comment>
<organism evidence="2 3">
    <name type="scientific">Paenibacillus athensensis</name>
    <dbReference type="NCBI Taxonomy" id="1967502"/>
    <lineage>
        <taxon>Bacteria</taxon>
        <taxon>Bacillati</taxon>
        <taxon>Bacillota</taxon>
        <taxon>Bacilli</taxon>
        <taxon>Bacillales</taxon>
        <taxon>Paenibacillaceae</taxon>
        <taxon>Paenibacillus</taxon>
    </lineage>
</organism>
<evidence type="ECO:0000313" key="2">
    <source>
        <dbReference type="EMBL" id="TFE90176.1"/>
    </source>
</evidence>
<gene>
    <name evidence="2" type="ORF">B5M42_05775</name>
</gene>
<accession>A0A4Y8Q765</accession>
<evidence type="ECO:0000313" key="3">
    <source>
        <dbReference type="Proteomes" id="UP000298246"/>
    </source>
</evidence>
<protein>
    <submittedName>
        <fullName evidence="2">Uncharacterized protein</fullName>
    </submittedName>
</protein>
<sequence>MKNKIWTILLGSGYAIFTLPLLAVRWLKSEELVVSKFVCALWLLASLYLMVWIVRGRRRRSWPMRTVMVCCAGILLYLILCIGLNELHSRFTTENWQQYPELRKYQARDFIRQYGSSLHSEDDVIRYLGKPDQRIGTDTISYWLGSDLFTFDIWELDCQTENGEITCAIASFRY</sequence>
<proteinExistence type="predicted"/>
<keyword evidence="1" id="KW-1133">Transmembrane helix</keyword>
<reference evidence="2 3" key="1">
    <citation type="submission" date="2017-03" db="EMBL/GenBank/DDBJ databases">
        <title>Isolation of Levoglucosan Utilizing Bacteria.</title>
        <authorList>
            <person name="Arya A.S."/>
        </authorList>
    </citation>
    <scope>NUCLEOTIDE SEQUENCE [LARGE SCALE GENOMIC DNA]</scope>
    <source>
        <strain evidence="2 3">MEC069</strain>
    </source>
</reference>
<name>A0A4Y8Q765_9BACL</name>
<feature type="transmembrane region" description="Helical" evidence="1">
    <location>
        <begin position="66"/>
        <end position="85"/>
    </location>
</feature>
<evidence type="ECO:0000256" key="1">
    <source>
        <dbReference type="SAM" id="Phobius"/>
    </source>
</evidence>
<feature type="transmembrane region" description="Helical" evidence="1">
    <location>
        <begin position="33"/>
        <end position="54"/>
    </location>
</feature>